<organism evidence="1 2">
    <name type="scientific">Haemaphysalis longicornis</name>
    <name type="common">Bush tick</name>
    <dbReference type="NCBI Taxonomy" id="44386"/>
    <lineage>
        <taxon>Eukaryota</taxon>
        <taxon>Metazoa</taxon>
        <taxon>Ecdysozoa</taxon>
        <taxon>Arthropoda</taxon>
        <taxon>Chelicerata</taxon>
        <taxon>Arachnida</taxon>
        <taxon>Acari</taxon>
        <taxon>Parasitiformes</taxon>
        <taxon>Ixodida</taxon>
        <taxon>Ixodoidea</taxon>
        <taxon>Ixodidae</taxon>
        <taxon>Haemaphysalinae</taxon>
        <taxon>Haemaphysalis</taxon>
    </lineage>
</organism>
<dbReference type="OrthoDB" id="415230at2759"/>
<gene>
    <name evidence="1" type="ORF">HPB48_010513</name>
</gene>
<accession>A0A9J6FQL0</accession>
<protein>
    <submittedName>
        <fullName evidence="1">Uncharacterized protein</fullName>
    </submittedName>
</protein>
<comment type="caution">
    <text evidence="1">The sequence shown here is derived from an EMBL/GenBank/DDBJ whole genome shotgun (WGS) entry which is preliminary data.</text>
</comment>
<dbReference type="AlphaFoldDB" id="A0A9J6FQL0"/>
<name>A0A9J6FQL0_HAELO</name>
<sequence>MLLAPSEIHFLHDDSGSACSLPPDVVDELGQRLEENRGRLPRIQVVEKDGSWFALNDSYCASTESSRSKGAAPELTSLWSPSARCLKTCRKE</sequence>
<proteinExistence type="predicted"/>
<dbReference type="VEuPathDB" id="VectorBase:HLOH_053306"/>
<dbReference type="EMBL" id="JABSTR010000003">
    <property type="protein sequence ID" value="KAH9365067.1"/>
    <property type="molecule type" value="Genomic_DNA"/>
</dbReference>
<keyword evidence="2" id="KW-1185">Reference proteome</keyword>
<reference evidence="1 2" key="1">
    <citation type="journal article" date="2020" name="Cell">
        <title>Large-Scale Comparative Analyses of Tick Genomes Elucidate Their Genetic Diversity and Vector Capacities.</title>
        <authorList>
            <consortium name="Tick Genome and Microbiome Consortium (TIGMIC)"/>
            <person name="Jia N."/>
            <person name="Wang J."/>
            <person name="Shi W."/>
            <person name="Du L."/>
            <person name="Sun Y."/>
            <person name="Zhan W."/>
            <person name="Jiang J.F."/>
            <person name="Wang Q."/>
            <person name="Zhang B."/>
            <person name="Ji P."/>
            <person name="Bell-Sakyi L."/>
            <person name="Cui X.M."/>
            <person name="Yuan T.T."/>
            <person name="Jiang B.G."/>
            <person name="Yang W.F."/>
            <person name="Lam T.T."/>
            <person name="Chang Q.C."/>
            <person name="Ding S.J."/>
            <person name="Wang X.J."/>
            <person name="Zhu J.G."/>
            <person name="Ruan X.D."/>
            <person name="Zhao L."/>
            <person name="Wei J.T."/>
            <person name="Ye R.Z."/>
            <person name="Que T.C."/>
            <person name="Du C.H."/>
            <person name="Zhou Y.H."/>
            <person name="Cheng J.X."/>
            <person name="Dai P.F."/>
            <person name="Guo W.B."/>
            <person name="Han X.H."/>
            <person name="Huang E.J."/>
            <person name="Li L.F."/>
            <person name="Wei W."/>
            <person name="Gao Y.C."/>
            <person name="Liu J.Z."/>
            <person name="Shao H.Z."/>
            <person name="Wang X."/>
            <person name="Wang C.C."/>
            <person name="Yang T.C."/>
            <person name="Huo Q.B."/>
            <person name="Li W."/>
            <person name="Chen H.Y."/>
            <person name="Chen S.E."/>
            <person name="Zhou L.G."/>
            <person name="Ni X.B."/>
            <person name="Tian J.H."/>
            <person name="Sheng Y."/>
            <person name="Liu T."/>
            <person name="Pan Y.S."/>
            <person name="Xia L.Y."/>
            <person name="Li J."/>
            <person name="Zhao F."/>
            <person name="Cao W.C."/>
        </authorList>
    </citation>
    <scope>NUCLEOTIDE SEQUENCE [LARGE SCALE GENOMIC DNA]</scope>
    <source>
        <strain evidence="1">HaeL-2018</strain>
    </source>
</reference>
<dbReference type="Proteomes" id="UP000821853">
    <property type="component" value="Unassembled WGS sequence"/>
</dbReference>
<evidence type="ECO:0000313" key="1">
    <source>
        <dbReference type="EMBL" id="KAH9365067.1"/>
    </source>
</evidence>
<evidence type="ECO:0000313" key="2">
    <source>
        <dbReference type="Proteomes" id="UP000821853"/>
    </source>
</evidence>